<reference evidence="2 3" key="1">
    <citation type="submission" date="2019-12" db="EMBL/GenBank/DDBJ databases">
        <authorList>
            <person name="Xu J."/>
        </authorList>
    </citation>
    <scope>NUCLEOTIDE SEQUENCE [LARGE SCALE GENOMIC DNA]</scope>
    <source>
        <strain evidence="2 3">HX-5-24</strain>
    </source>
</reference>
<dbReference type="Gene3D" id="2.40.128.640">
    <property type="match status" value="1"/>
</dbReference>
<dbReference type="EMBL" id="WOXT01000001">
    <property type="protein sequence ID" value="MUV13519.1"/>
    <property type="molecule type" value="Genomic_DNA"/>
</dbReference>
<sequence length="231" mass="24540">MGVILDDGRSLVGAPQVGIEFAGHPADGREPPHDDQHEHGDSPRMAAQEGEGRKMQAHGSVPDDVAMLRPPASRPCAHATRHNGRMDAIRRFRSFFLLPVLAAAMLAGCGDGGAPGAPTARFESPDAELSWQGVLACADCDGIDTRLRLQRGNGVVAQYELVEAYLDGEGAEYFHEAGRWRRDGRILRLQATSGGERLYAIDGTGNLVVVDRRGHAAGPGRVLAPAGPPSL</sequence>
<dbReference type="AlphaFoldDB" id="A0A7C9LHZ2"/>
<dbReference type="Proteomes" id="UP000479692">
    <property type="component" value="Unassembled WGS sequence"/>
</dbReference>
<comment type="caution">
    <text evidence="2">The sequence shown here is derived from an EMBL/GenBank/DDBJ whole genome shotgun (WGS) entry which is preliminary data.</text>
</comment>
<dbReference type="InterPro" id="IPR007298">
    <property type="entry name" value="Cu-R_lipoprotein_NlpE"/>
</dbReference>
<feature type="region of interest" description="Disordered" evidence="1">
    <location>
        <begin position="21"/>
        <end position="67"/>
    </location>
</feature>
<proteinExistence type="predicted"/>
<accession>A0A7C9LHZ2</accession>
<feature type="compositionally biased region" description="Basic and acidic residues" evidence="1">
    <location>
        <begin position="26"/>
        <end position="42"/>
    </location>
</feature>
<dbReference type="Pfam" id="PF04170">
    <property type="entry name" value="NlpE"/>
    <property type="match status" value="1"/>
</dbReference>
<evidence type="ECO:0000313" key="3">
    <source>
        <dbReference type="Proteomes" id="UP000479692"/>
    </source>
</evidence>
<evidence type="ECO:0000256" key="1">
    <source>
        <dbReference type="SAM" id="MobiDB-lite"/>
    </source>
</evidence>
<evidence type="ECO:0008006" key="4">
    <source>
        <dbReference type="Google" id="ProtNLM"/>
    </source>
</evidence>
<keyword evidence="3" id="KW-1185">Reference proteome</keyword>
<evidence type="ECO:0000313" key="2">
    <source>
        <dbReference type="EMBL" id="MUV13519.1"/>
    </source>
</evidence>
<organism evidence="2 3">
    <name type="scientific">Noviluteimonas gilva</name>
    <dbReference type="NCBI Taxonomy" id="2682097"/>
    <lineage>
        <taxon>Bacteria</taxon>
        <taxon>Pseudomonadati</taxon>
        <taxon>Pseudomonadota</taxon>
        <taxon>Gammaproteobacteria</taxon>
        <taxon>Lysobacterales</taxon>
        <taxon>Lysobacteraceae</taxon>
        <taxon>Noviluteimonas</taxon>
    </lineage>
</organism>
<protein>
    <recommendedName>
        <fullName evidence="4">Copper resistance protein NlpE</fullName>
    </recommendedName>
</protein>
<name>A0A7C9LHZ2_9GAMM</name>
<gene>
    <name evidence="2" type="ORF">GN331_04775</name>
</gene>